<comment type="caution">
    <text evidence="1">The sequence shown here is derived from an EMBL/GenBank/DDBJ whole genome shotgun (WGS) entry which is preliminary data.</text>
</comment>
<protein>
    <submittedName>
        <fullName evidence="1">Uncharacterized protein</fullName>
    </submittedName>
</protein>
<reference evidence="1" key="1">
    <citation type="journal article" date="2020" name="mSystems">
        <title>Genome- and Community-Level Interaction Insights into Carbon Utilization and Element Cycling Functions of Hydrothermarchaeota in Hydrothermal Sediment.</title>
        <authorList>
            <person name="Zhou Z."/>
            <person name="Liu Y."/>
            <person name="Xu W."/>
            <person name="Pan J."/>
            <person name="Luo Z.H."/>
            <person name="Li M."/>
        </authorList>
    </citation>
    <scope>NUCLEOTIDE SEQUENCE [LARGE SCALE GENOMIC DNA]</scope>
    <source>
        <strain evidence="1">SpSt-594</strain>
    </source>
</reference>
<dbReference type="SUPFAM" id="SSF69318">
    <property type="entry name" value="Integrin alpha N-terminal domain"/>
    <property type="match status" value="1"/>
</dbReference>
<name>A0A7C4VZF5_UNCW3</name>
<proteinExistence type="predicted"/>
<gene>
    <name evidence="1" type="ORF">ENT60_00695</name>
</gene>
<accession>A0A7C4VZF5</accession>
<evidence type="ECO:0000313" key="1">
    <source>
        <dbReference type="EMBL" id="HGU47068.1"/>
    </source>
</evidence>
<dbReference type="InterPro" id="IPR028994">
    <property type="entry name" value="Integrin_alpha_N"/>
</dbReference>
<dbReference type="EMBL" id="DSZH01000034">
    <property type="protein sequence ID" value="HGU47068.1"/>
    <property type="molecule type" value="Genomic_DNA"/>
</dbReference>
<dbReference type="SUPFAM" id="SSF89372">
    <property type="entry name" value="Fucose-specific lectin"/>
    <property type="match status" value="1"/>
</dbReference>
<sequence>MKKRILFLIILIFFQFVFGYWVKQPIGYLGRVYGVIIIKGRNDDTNRVYVTAERELYELTYRNNSWNILEIGTSSGWGICAGDGRNDGRIRVYTTFTVVNPQYGGVYEYTWTGTNWEREIVATFPSSPHSSAGHAIVIGDVRNDGRNRIYSTDCNNNRLFESYWDGQRWVTNQILDISGVDMIVAKARRDGINRIYMVGQGTLIYEISWDGNRWIYQPIDTTERLYYAIACGYGRNDTVLRLYSGLGRYGAYSLYEFTWDGNEWEKIRVKGFPRIPRGIGLGDGRNEGVTRIYVGSTGGNLYAMEYSYIGNQWDSCWVDSSGISGTAYYGVCVGKARNDGINRVYFGCSDGYLYEFSYFPTGIKNEEIKLANISKNKLNKFINPLGQVIHTQRLKKGVYFLYEKGNLKKIVKIK</sequence>
<dbReference type="Gene3D" id="2.120.10.70">
    <property type="entry name" value="Fucose-specific lectin"/>
    <property type="match status" value="2"/>
</dbReference>
<organism evidence="1">
    <name type="scientific">candidate division WOR-3 bacterium</name>
    <dbReference type="NCBI Taxonomy" id="2052148"/>
    <lineage>
        <taxon>Bacteria</taxon>
        <taxon>Bacteria division WOR-3</taxon>
    </lineage>
</organism>
<dbReference type="AlphaFoldDB" id="A0A7C4VZF5"/>